<dbReference type="InterPro" id="IPR036236">
    <property type="entry name" value="Znf_C2H2_sf"/>
</dbReference>
<reference evidence="10" key="1">
    <citation type="submission" date="2023-08" db="EMBL/GenBank/DDBJ databases">
        <title>Black Yeasts Isolated from many extreme environments.</title>
        <authorList>
            <person name="Coleine C."/>
            <person name="Stajich J.E."/>
            <person name="Selbmann L."/>
        </authorList>
    </citation>
    <scope>NUCLEOTIDE SEQUENCE</scope>
    <source>
        <strain evidence="10">CCFEE 5401</strain>
    </source>
</reference>
<evidence type="ECO:0000256" key="8">
    <source>
        <dbReference type="SAM" id="MobiDB-lite"/>
    </source>
</evidence>
<evidence type="ECO:0000259" key="9">
    <source>
        <dbReference type="PROSITE" id="PS50157"/>
    </source>
</evidence>
<comment type="caution">
    <text evidence="10">The sequence shown here is derived from an EMBL/GenBank/DDBJ whole genome shotgun (WGS) entry which is preliminary data.</text>
</comment>
<dbReference type="InterPro" id="IPR050331">
    <property type="entry name" value="Zinc_finger"/>
</dbReference>
<dbReference type="EMBL" id="JAVRRL010000014">
    <property type="protein sequence ID" value="KAK5115072.1"/>
    <property type="molecule type" value="Genomic_DNA"/>
</dbReference>
<proteinExistence type="predicted"/>
<feature type="region of interest" description="Disordered" evidence="8">
    <location>
        <begin position="203"/>
        <end position="238"/>
    </location>
</feature>
<evidence type="ECO:0000256" key="1">
    <source>
        <dbReference type="ARBA" id="ARBA00004123"/>
    </source>
</evidence>
<evidence type="ECO:0000313" key="11">
    <source>
        <dbReference type="Proteomes" id="UP001310890"/>
    </source>
</evidence>
<dbReference type="PROSITE" id="PS00028">
    <property type="entry name" value="ZINC_FINGER_C2H2_1"/>
    <property type="match status" value="2"/>
</dbReference>
<keyword evidence="2" id="KW-0479">Metal-binding</keyword>
<feature type="region of interest" description="Disordered" evidence="8">
    <location>
        <begin position="56"/>
        <end position="138"/>
    </location>
</feature>
<feature type="compositionally biased region" description="Low complexity" evidence="8">
    <location>
        <begin position="171"/>
        <end position="190"/>
    </location>
</feature>
<evidence type="ECO:0000256" key="5">
    <source>
        <dbReference type="ARBA" id="ARBA00022833"/>
    </source>
</evidence>
<keyword evidence="5" id="KW-0862">Zinc</keyword>
<dbReference type="SUPFAM" id="SSF57667">
    <property type="entry name" value="beta-beta-alpha zinc fingers"/>
    <property type="match status" value="1"/>
</dbReference>
<dbReference type="FunFam" id="3.30.160.60:FF:000176">
    <property type="entry name" value="zinc finger protein 70"/>
    <property type="match status" value="1"/>
</dbReference>
<feature type="compositionally biased region" description="Polar residues" evidence="8">
    <location>
        <begin position="109"/>
        <end position="138"/>
    </location>
</feature>
<evidence type="ECO:0000256" key="6">
    <source>
        <dbReference type="ARBA" id="ARBA00023242"/>
    </source>
</evidence>
<accession>A0AAN7TMU7</accession>
<dbReference type="GO" id="GO:0008270">
    <property type="term" value="F:zinc ion binding"/>
    <property type="evidence" value="ECO:0007669"/>
    <property type="project" value="UniProtKB-KW"/>
</dbReference>
<feature type="region of interest" description="Disordered" evidence="8">
    <location>
        <begin position="260"/>
        <end position="298"/>
    </location>
</feature>
<feature type="domain" description="C2H2-type" evidence="9">
    <location>
        <begin position="351"/>
        <end position="378"/>
    </location>
</feature>
<dbReference type="GO" id="GO:0010468">
    <property type="term" value="P:regulation of gene expression"/>
    <property type="evidence" value="ECO:0007669"/>
    <property type="project" value="TreeGrafter"/>
</dbReference>
<keyword evidence="3" id="KW-0677">Repeat</keyword>
<protein>
    <recommendedName>
        <fullName evidence="9">C2H2-type domain-containing protein</fullName>
    </recommendedName>
</protein>
<name>A0AAN7TMU7_9PEZI</name>
<keyword evidence="6" id="KW-0539">Nucleus</keyword>
<dbReference type="GO" id="GO:0005634">
    <property type="term" value="C:nucleus"/>
    <property type="evidence" value="ECO:0007669"/>
    <property type="project" value="UniProtKB-SubCell"/>
</dbReference>
<feature type="domain" description="C2H2-type" evidence="9">
    <location>
        <begin position="323"/>
        <end position="350"/>
    </location>
</feature>
<dbReference type="Pfam" id="PF00096">
    <property type="entry name" value="zf-C2H2"/>
    <property type="match status" value="2"/>
</dbReference>
<dbReference type="Proteomes" id="UP001310890">
    <property type="component" value="Unassembled WGS sequence"/>
</dbReference>
<evidence type="ECO:0000256" key="3">
    <source>
        <dbReference type="ARBA" id="ARBA00022737"/>
    </source>
</evidence>
<gene>
    <name evidence="10" type="ORF">LTR62_001769</name>
</gene>
<feature type="region of interest" description="Disordered" evidence="8">
    <location>
        <begin position="152"/>
        <end position="190"/>
    </location>
</feature>
<dbReference type="Gene3D" id="3.30.160.60">
    <property type="entry name" value="Classic Zinc Finger"/>
    <property type="match status" value="2"/>
</dbReference>
<evidence type="ECO:0000256" key="7">
    <source>
        <dbReference type="PROSITE-ProRule" id="PRU00042"/>
    </source>
</evidence>
<dbReference type="AlphaFoldDB" id="A0AAN7TMU7"/>
<dbReference type="PANTHER" id="PTHR16515">
    <property type="entry name" value="PR DOMAIN ZINC FINGER PROTEIN"/>
    <property type="match status" value="1"/>
</dbReference>
<evidence type="ECO:0000313" key="10">
    <source>
        <dbReference type="EMBL" id="KAK5115072.1"/>
    </source>
</evidence>
<feature type="compositionally biased region" description="Pro residues" evidence="8">
    <location>
        <begin position="270"/>
        <end position="280"/>
    </location>
</feature>
<feature type="compositionally biased region" description="Low complexity" evidence="8">
    <location>
        <begin position="285"/>
        <end position="298"/>
    </location>
</feature>
<keyword evidence="4 7" id="KW-0863">Zinc-finger</keyword>
<dbReference type="PANTHER" id="PTHR16515:SF49">
    <property type="entry name" value="GASTRULA ZINC FINGER PROTEIN XLCGF49.1-LIKE-RELATED"/>
    <property type="match status" value="1"/>
</dbReference>
<organism evidence="10 11">
    <name type="scientific">Meristemomyces frigidus</name>
    <dbReference type="NCBI Taxonomy" id="1508187"/>
    <lineage>
        <taxon>Eukaryota</taxon>
        <taxon>Fungi</taxon>
        <taxon>Dikarya</taxon>
        <taxon>Ascomycota</taxon>
        <taxon>Pezizomycotina</taxon>
        <taxon>Dothideomycetes</taxon>
        <taxon>Dothideomycetidae</taxon>
        <taxon>Mycosphaerellales</taxon>
        <taxon>Teratosphaeriaceae</taxon>
        <taxon>Meristemomyces</taxon>
    </lineage>
</organism>
<comment type="subcellular location">
    <subcellularLocation>
        <location evidence="1">Nucleus</location>
    </subcellularLocation>
</comment>
<feature type="compositionally biased region" description="Low complexity" evidence="8">
    <location>
        <begin position="225"/>
        <end position="238"/>
    </location>
</feature>
<evidence type="ECO:0000256" key="4">
    <source>
        <dbReference type="ARBA" id="ARBA00022771"/>
    </source>
</evidence>
<evidence type="ECO:0000256" key="2">
    <source>
        <dbReference type="ARBA" id="ARBA00022723"/>
    </source>
</evidence>
<dbReference type="SMART" id="SM00355">
    <property type="entry name" value="ZnF_C2H2"/>
    <property type="match status" value="2"/>
</dbReference>
<dbReference type="PROSITE" id="PS50157">
    <property type="entry name" value="ZINC_FINGER_C2H2_2"/>
    <property type="match status" value="2"/>
</dbReference>
<sequence>MVYAHSDGFASYPQQFSMLHSRSYPRYQHASQFSMDPYNNMATSDTYPLQHTQSRYVEGAASPTTEDSSRPLLPSISNLLGIADGPRGDTDTGMTTLNAPKHDQGSCHPESQLTPQTSQPRQVSRQHSQRTLIEQRHSQSYASHDAFAGQRIAIPPTPPFRNDSVIEHSHSPSTISTGSSLSAPSYSAPSYHTTSAFNNVEADQQGATHTTMPKRASIPSQPHQSPYRSSPYNASPYAPSPAVSNGSYYSPMDPHYPPPSALYNQCPLPSNFPPPPPANPPQLHSTTSTPNLTTTTASNPWEHHHYIAPSSHSSFPGQSQDRYICPTCTKAFSRPSSLKIHSHSHTGEKPFKCPRSGCGKAFSVRSNMKRHERGCHTGGVGAMGVNGTGG</sequence>
<dbReference type="InterPro" id="IPR013087">
    <property type="entry name" value="Znf_C2H2_type"/>
</dbReference>